<dbReference type="Proteomes" id="UP000275232">
    <property type="component" value="Unassembled WGS sequence"/>
</dbReference>
<dbReference type="RefSeq" id="WP_123877945.1">
    <property type="nucleotide sequence ID" value="NZ_RPFZ01000001.1"/>
</dbReference>
<feature type="region of interest" description="Disordered" evidence="1">
    <location>
        <begin position="1"/>
        <end position="20"/>
    </location>
</feature>
<protein>
    <submittedName>
        <fullName evidence="2">Uncharacterized protein</fullName>
    </submittedName>
</protein>
<dbReference type="EMBL" id="RPFZ01000001">
    <property type="protein sequence ID" value="RPF70458.1"/>
    <property type="molecule type" value="Genomic_DNA"/>
</dbReference>
<evidence type="ECO:0000313" key="2">
    <source>
        <dbReference type="EMBL" id="RPF70458.1"/>
    </source>
</evidence>
<name>A0A3N5D7F1_9SPHN</name>
<gene>
    <name evidence="2" type="ORF">EG799_01545</name>
</gene>
<accession>A0A3N5D7F1</accession>
<keyword evidence="3" id="KW-1185">Reference proteome</keyword>
<sequence>MTDLLPTTTKSRTPSPGLLPDERLNDLLLSGDSPVVGPKTAGILLAFANEPEPATATEAQIETMIGKLAIATAQSKLSDREVEAKIEMYWIALRDLPLDDLRAAFVQLVRSSTFLPTPAEVRKAAMREGATRRYAKSRARHLAWLHDREWKPQGKMVDPAEVRALLGTEGG</sequence>
<comment type="caution">
    <text evidence="2">The sequence shown here is derived from an EMBL/GenBank/DDBJ whole genome shotgun (WGS) entry which is preliminary data.</text>
</comment>
<feature type="compositionally biased region" description="Polar residues" evidence="1">
    <location>
        <begin position="1"/>
        <end position="14"/>
    </location>
</feature>
<evidence type="ECO:0000313" key="3">
    <source>
        <dbReference type="Proteomes" id="UP000275232"/>
    </source>
</evidence>
<evidence type="ECO:0000256" key="1">
    <source>
        <dbReference type="SAM" id="MobiDB-lite"/>
    </source>
</evidence>
<proteinExistence type="predicted"/>
<dbReference type="AlphaFoldDB" id="A0A3N5D7F1"/>
<reference evidence="2 3" key="1">
    <citation type="submission" date="2018-11" db="EMBL/GenBank/DDBJ databases">
        <title>Erythrobacter spongiae sp. nov., isolated from a marine sponge.</title>
        <authorList>
            <person name="Zhuang L."/>
            <person name="Luo L."/>
        </authorList>
    </citation>
    <scope>NUCLEOTIDE SEQUENCE [LARGE SCALE GENOMIC DNA]</scope>
    <source>
        <strain evidence="2 3">HN-E23</strain>
    </source>
</reference>
<dbReference type="OrthoDB" id="7590025at2"/>
<organism evidence="2 3">
    <name type="scientific">Aurantiacibacter spongiae</name>
    <dbReference type="NCBI Taxonomy" id="2488860"/>
    <lineage>
        <taxon>Bacteria</taxon>
        <taxon>Pseudomonadati</taxon>
        <taxon>Pseudomonadota</taxon>
        <taxon>Alphaproteobacteria</taxon>
        <taxon>Sphingomonadales</taxon>
        <taxon>Erythrobacteraceae</taxon>
        <taxon>Aurantiacibacter</taxon>
    </lineage>
</organism>